<protein>
    <submittedName>
        <fullName evidence="3">Sel1 repeat family protein</fullName>
    </submittedName>
</protein>
<dbReference type="RefSeq" id="WP_251938052.1">
    <property type="nucleotide sequence ID" value="NZ_CP098747.1"/>
</dbReference>
<proteinExistence type="inferred from homology"/>
<dbReference type="SMART" id="SM00671">
    <property type="entry name" value="SEL1"/>
    <property type="match status" value="7"/>
</dbReference>
<sequence>MNFFRLASLIFITFLAGCITDNQSTSDSTASTNQADKIPAELEWECDSGNGDSCFELATIYRVGETVTPDALRALKFYLLACKADNIDGCIHASENYRNAAENARPDVKTSSELMSIASYYYEKACNLGNAASCYNAGVVHNTGDGEKIDDEKAEEFFQKGCNLFNESSCRALEVKSRKIQSTGNSTKVDRVACNPGQPARCNNLGNDFLNGNGVPKDVPLAIQYYENACEYGEGIGCYNLGAMYENGNGVKRDSVKAVASLRESCRLGYPDGCYLLGEYYNEGKNVGQDDRKAFEFFKTSCDGNVARGCHNLSVSYLKGEVVEKDSARAAQLLQKTCDEGMGRSCGLLGGLYLYGEGVSKDETKAARLEKKACELDPSLC</sequence>
<dbReference type="Pfam" id="PF08238">
    <property type="entry name" value="Sel1"/>
    <property type="match status" value="8"/>
</dbReference>
<accession>A0ABY4WBF5</accession>
<organism evidence="3 4">
    <name type="scientific">Sneathiella marina</name>
    <dbReference type="NCBI Taxonomy" id="2950108"/>
    <lineage>
        <taxon>Bacteria</taxon>
        <taxon>Pseudomonadati</taxon>
        <taxon>Pseudomonadota</taxon>
        <taxon>Alphaproteobacteria</taxon>
        <taxon>Sneathiellales</taxon>
        <taxon>Sneathiellaceae</taxon>
        <taxon>Sneathiella</taxon>
    </lineage>
</organism>
<evidence type="ECO:0000256" key="2">
    <source>
        <dbReference type="ARBA" id="ARBA00022737"/>
    </source>
</evidence>
<dbReference type="SUPFAM" id="SSF81901">
    <property type="entry name" value="HCP-like"/>
    <property type="match status" value="3"/>
</dbReference>
<dbReference type="PANTHER" id="PTHR13891">
    <property type="entry name" value="CYTOCHROME C OXIDASE ASSEMBLY FACTOR 7"/>
    <property type="match status" value="1"/>
</dbReference>
<evidence type="ECO:0000313" key="3">
    <source>
        <dbReference type="EMBL" id="USG63257.1"/>
    </source>
</evidence>
<evidence type="ECO:0000256" key="1">
    <source>
        <dbReference type="ARBA" id="ARBA00008486"/>
    </source>
</evidence>
<dbReference type="InterPro" id="IPR040239">
    <property type="entry name" value="HcpB-like"/>
</dbReference>
<dbReference type="PANTHER" id="PTHR13891:SF1">
    <property type="entry name" value="CYTOCHROME C OXIDASE ASSEMBLY FACTOR 7"/>
    <property type="match status" value="1"/>
</dbReference>
<evidence type="ECO:0000313" key="4">
    <source>
        <dbReference type="Proteomes" id="UP001056291"/>
    </source>
</evidence>
<dbReference type="PROSITE" id="PS51257">
    <property type="entry name" value="PROKAR_LIPOPROTEIN"/>
    <property type="match status" value="1"/>
</dbReference>
<dbReference type="InterPro" id="IPR006597">
    <property type="entry name" value="Sel1-like"/>
</dbReference>
<dbReference type="InterPro" id="IPR011990">
    <property type="entry name" value="TPR-like_helical_dom_sf"/>
</dbReference>
<keyword evidence="4" id="KW-1185">Reference proteome</keyword>
<comment type="similarity">
    <text evidence="1">Belongs to the hcp beta-lactamase family.</text>
</comment>
<keyword evidence="2" id="KW-0677">Repeat</keyword>
<gene>
    <name evidence="3" type="ORF">NBZ79_09325</name>
</gene>
<dbReference type="EMBL" id="CP098747">
    <property type="protein sequence ID" value="USG63257.1"/>
    <property type="molecule type" value="Genomic_DNA"/>
</dbReference>
<name>A0ABY4WBF5_9PROT</name>
<dbReference type="Gene3D" id="1.25.40.10">
    <property type="entry name" value="Tetratricopeptide repeat domain"/>
    <property type="match status" value="3"/>
</dbReference>
<dbReference type="Proteomes" id="UP001056291">
    <property type="component" value="Chromosome"/>
</dbReference>
<reference evidence="3" key="1">
    <citation type="submission" date="2022-06" db="EMBL/GenBank/DDBJ databases">
        <title>Sneathiella actinostolidae sp. nov., isolated from a sea anemonein the Western Pacific Ocean.</title>
        <authorList>
            <person name="Wei M.J."/>
        </authorList>
    </citation>
    <scope>NUCLEOTIDE SEQUENCE</scope>
    <source>
        <strain evidence="3">PHK-P5</strain>
    </source>
</reference>